<feature type="compositionally biased region" description="Polar residues" evidence="1">
    <location>
        <begin position="121"/>
        <end position="148"/>
    </location>
</feature>
<feature type="compositionally biased region" description="Basic and acidic residues" evidence="1">
    <location>
        <begin position="107"/>
        <end position="120"/>
    </location>
</feature>
<protein>
    <submittedName>
        <fullName evidence="2">Uncharacterized protein</fullName>
    </submittedName>
</protein>
<comment type="caution">
    <text evidence="2">The sequence shown here is derived from an EMBL/GenBank/DDBJ whole genome shotgun (WGS) entry which is preliminary data.</text>
</comment>
<dbReference type="EMBL" id="MU128918">
    <property type="protein sequence ID" value="KAF9519447.1"/>
    <property type="molecule type" value="Genomic_DNA"/>
</dbReference>
<proteinExistence type="predicted"/>
<reference evidence="2" key="1">
    <citation type="journal article" date="2020" name="Nat. Commun.">
        <title>Large-scale genome sequencing of mycorrhizal fungi provides insights into the early evolution of symbiotic traits.</title>
        <authorList>
            <person name="Miyauchi S."/>
            <person name="Kiss E."/>
            <person name="Kuo A."/>
            <person name="Drula E."/>
            <person name="Kohler A."/>
            <person name="Sanchez-Garcia M."/>
            <person name="Morin E."/>
            <person name="Andreopoulos B."/>
            <person name="Barry K.W."/>
            <person name="Bonito G."/>
            <person name="Buee M."/>
            <person name="Carver A."/>
            <person name="Chen C."/>
            <person name="Cichocki N."/>
            <person name="Clum A."/>
            <person name="Culley D."/>
            <person name="Crous P.W."/>
            <person name="Fauchery L."/>
            <person name="Girlanda M."/>
            <person name="Hayes R.D."/>
            <person name="Keri Z."/>
            <person name="LaButti K."/>
            <person name="Lipzen A."/>
            <person name="Lombard V."/>
            <person name="Magnuson J."/>
            <person name="Maillard F."/>
            <person name="Murat C."/>
            <person name="Nolan M."/>
            <person name="Ohm R.A."/>
            <person name="Pangilinan J."/>
            <person name="Pereira M.F."/>
            <person name="Perotto S."/>
            <person name="Peter M."/>
            <person name="Pfister S."/>
            <person name="Riley R."/>
            <person name="Sitrit Y."/>
            <person name="Stielow J.B."/>
            <person name="Szollosi G."/>
            <person name="Zifcakova L."/>
            <person name="Stursova M."/>
            <person name="Spatafora J.W."/>
            <person name="Tedersoo L."/>
            <person name="Vaario L.M."/>
            <person name="Yamada A."/>
            <person name="Yan M."/>
            <person name="Wang P."/>
            <person name="Xu J."/>
            <person name="Bruns T."/>
            <person name="Baldrian P."/>
            <person name="Vilgalys R."/>
            <person name="Dunand C."/>
            <person name="Henrissat B."/>
            <person name="Grigoriev I.V."/>
            <person name="Hibbett D."/>
            <person name="Nagy L.G."/>
            <person name="Martin F.M."/>
        </authorList>
    </citation>
    <scope>NUCLEOTIDE SEQUENCE</scope>
    <source>
        <strain evidence="2">UP504</strain>
    </source>
</reference>
<name>A0A9P6B8Z0_9AGAM</name>
<evidence type="ECO:0000313" key="2">
    <source>
        <dbReference type="EMBL" id="KAF9519447.1"/>
    </source>
</evidence>
<feature type="compositionally biased region" description="Basic and acidic residues" evidence="1">
    <location>
        <begin position="24"/>
        <end position="33"/>
    </location>
</feature>
<feature type="compositionally biased region" description="Polar residues" evidence="1">
    <location>
        <begin position="1"/>
        <end position="23"/>
    </location>
</feature>
<organism evidence="2 3">
    <name type="scientific">Hydnum rufescens UP504</name>
    <dbReference type="NCBI Taxonomy" id="1448309"/>
    <lineage>
        <taxon>Eukaryota</taxon>
        <taxon>Fungi</taxon>
        <taxon>Dikarya</taxon>
        <taxon>Basidiomycota</taxon>
        <taxon>Agaricomycotina</taxon>
        <taxon>Agaricomycetes</taxon>
        <taxon>Cantharellales</taxon>
        <taxon>Hydnaceae</taxon>
        <taxon>Hydnum</taxon>
    </lineage>
</organism>
<accession>A0A9P6B8Z0</accession>
<feature type="region of interest" description="Disordered" evidence="1">
    <location>
        <begin position="1"/>
        <end position="194"/>
    </location>
</feature>
<sequence>MAHANQITPNDTTPNETAPNENATRQERKKWPCADRVATQTTHPLRRVLPQMKTPRLANDDMPNEDMNHAPPVEGYRLNHLLNEPPPPVNDNTPAKRGLQMAAGTPDEPHTHRTHFDRFSSEPTNPTNPQSRQVTPQNKHVRTATHSLNETHEWQHDMRPQKPRTNSTPTSAAHAPQPAPTANRKPATLRSENM</sequence>
<evidence type="ECO:0000313" key="3">
    <source>
        <dbReference type="Proteomes" id="UP000886523"/>
    </source>
</evidence>
<dbReference type="AlphaFoldDB" id="A0A9P6B8Z0"/>
<evidence type="ECO:0000256" key="1">
    <source>
        <dbReference type="SAM" id="MobiDB-lite"/>
    </source>
</evidence>
<feature type="compositionally biased region" description="Basic and acidic residues" evidence="1">
    <location>
        <begin position="149"/>
        <end position="160"/>
    </location>
</feature>
<gene>
    <name evidence="2" type="ORF">BS47DRAFT_1358280</name>
</gene>
<dbReference type="Proteomes" id="UP000886523">
    <property type="component" value="Unassembled WGS sequence"/>
</dbReference>
<keyword evidence="3" id="KW-1185">Reference proteome</keyword>